<sequence length="205" mass="21886">MIVITADQVDSRSTPDVASATLERLNRMFGEHLELAADRTAGDEIQMLVDGGRAAIDVVLDLTRTGRWSVGMGFGPVREPLGASIRESTGDAFVAARSAVERAKKKQTRFAAATEPVQTGSRDLEALVDLLLILRARRSDQGWEIHDLVARGLSQADAATEMGITPQSASKRARAADLKAENAAIAPLARLADALDAAPATEEKR</sequence>
<evidence type="ECO:0000313" key="1">
    <source>
        <dbReference type="EMBL" id="GGB15701.1"/>
    </source>
</evidence>
<reference evidence="1" key="1">
    <citation type="journal article" date="2014" name="Int. J. Syst. Evol. Microbiol.">
        <title>Complete genome sequence of Corynebacterium casei LMG S-19264T (=DSM 44701T), isolated from a smear-ripened cheese.</title>
        <authorList>
            <consortium name="US DOE Joint Genome Institute (JGI-PGF)"/>
            <person name="Walter F."/>
            <person name="Albersmeier A."/>
            <person name="Kalinowski J."/>
            <person name="Ruckert C."/>
        </authorList>
    </citation>
    <scope>NUCLEOTIDE SEQUENCE</scope>
    <source>
        <strain evidence="1">CGMCC 1.12813</strain>
    </source>
</reference>
<protein>
    <recommendedName>
        <fullName evidence="3">DNA-binding protein</fullName>
    </recommendedName>
</protein>
<evidence type="ECO:0008006" key="3">
    <source>
        <dbReference type="Google" id="ProtNLM"/>
    </source>
</evidence>
<gene>
    <name evidence="1" type="ORF">GCM10010979_32890</name>
</gene>
<proteinExistence type="predicted"/>
<name>A0A916WNM7_9MICO</name>
<dbReference type="EMBL" id="BMGB01000002">
    <property type="protein sequence ID" value="GGB15701.1"/>
    <property type="molecule type" value="Genomic_DNA"/>
</dbReference>
<comment type="caution">
    <text evidence="1">The sequence shown here is derived from an EMBL/GenBank/DDBJ whole genome shotgun (WGS) entry which is preliminary data.</text>
</comment>
<evidence type="ECO:0000313" key="2">
    <source>
        <dbReference type="Proteomes" id="UP000606922"/>
    </source>
</evidence>
<accession>A0A916WNM7</accession>
<dbReference type="AlphaFoldDB" id="A0A916WNM7"/>
<dbReference type="RefSeq" id="WP_188511882.1">
    <property type="nucleotide sequence ID" value="NZ_BMGB01000002.1"/>
</dbReference>
<organism evidence="1 2">
    <name type="scientific">Conyzicola nivalis</name>
    <dbReference type="NCBI Taxonomy" id="1477021"/>
    <lineage>
        <taxon>Bacteria</taxon>
        <taxon>Bacillati</taxon>
        <taxon>Actinomycetota</taxon>
        <taxon>Actinomycetes</taxon>
        <taxon>Micrococcales</taxon>
        <taxon>Microbacteriaceae</taxon>
        <taxon>Conyzicola</taxon>
    </lineage>
</organism>
<keyword evidence="2" id="KW-1185">Reference proteome</keyword>
<dbReference type="Proteomes" id="UP000606922">
    <property type="component" value="Unassembled WGS sequence"/>
</dbReference>
<reference evidence="1" key="2">
    <citation type="submission" date="2020-09" db="EMBL/GenBank/DDBJ databases">
        <authorList>
            <person name="Sun Q."/>
            <person name="Zhou Y."/>
        </authorList>
    </citation>
    <scope>NUCLEOTIDE SEQUENCE</scope>
    <source>
        <strain evidence="1">CGMCC 1.12813</strain>
    </source>
</reference>